<feature type="region of interest" description="Disordered" evidence="1">
    <location>
        <begin position="54"/>
        <end position="73"/>
    </location>
</feature>
<sequence>MPARVVRQGAVAPVSQRRGGRFPGMSGLSKAMREYYRRRVFATPHRHREHCIASVDAGHGRSGGKASGRDDHT</sequence>
<protein>
    <submittedName>
        <fullName evidence="2">Uncharacterized protein</fullName>
    </submittedName>
</protein>
<organism evidence="2 3">
    <name type="scientific">Xanthomonas citri pv. citri</name>
    <dbReference type="NCBI Taxonomy" id="611301"/>
    <lineage>
        <taxon>Bacteria</taxon>
        <taxon>Pseudomonadati</taxon>
        <taxon>Pseudomonadota</taxon>
        <taxon>Gammaproteobacteria</taxon>
        <taxon>Lysobacterales</taxon>
        <taxon>Lysobacteraceae</taxon>
        <taxon>Xanthomonas</taxon>
    </lineage>
</organism>
<accession>A0A0U5FG76</accession>
<keyword evidence="3" id="KW-1185">Reference proteome</keyword>
<comment type="caution">
    <text evidence="2">The sequence shown here is derived from an EMBL/GenBank/DDBJ whole genome shotgun (WGS) entry which is preliminary data.</text>
</comment>
<proteinExistence type="predicted"/>
<feature type="region of interest" description="Disordered" evidence="1">
    <location>
        <begin position="1"/>
        <end position="27"/>
    </location>
</feature>
<dbReference type="Proteomes" id="UP000052230">
    <property type="component" value="Unassembled WGS sequence"/>
</dbReference>
<evidence type="ECO:0000313" key="2">
    <source>
        <dbReference type="EMBL" id="CEG17544.1"/>
    </source>
</evidence>
<gene>
    <name evidence="2" type="ORF">XAC3562_630006</name>
</gene>
<dbReference type="AlphaFoldDB" id="A0A0U5FG76"/>
<name>A0A0U5FG76_XANCI</name>
<evidence type="ECO:0000256" key="1">
    <source>
        <dbReference type="SAM" id="MobiDB-lite"/>
    </source>
</evidence>
<reference evidence="2 3" key="1">
    <citation type="submission" date="2014-09" db="EMBL/GenBank/DDBJ databases">
        <authorList>
            <person name="Regsiter A."/>
        </authorList>
    </citation>
    <scope>NUCLEOTIDE SEQUENCE [LARGE SCALE GENOMIC DNA]</scope>
</reference>
<dbReference type="EMBL" id="CCXZ01000159">
    <property type="protein sequence ID" value="CEG17544.1"/>
    <property type="molecule type" value="Genomic_DNA"/>
</dbReference>
<evidence type="ECO:0000313" key="3">
    <source>
        <dbReference type="Proteomes" id="UP000052230"/>
    </source>
</evidence>